<dbReference type="SMART" id="SM00066">
    <property type="entry name" value="GAL4"/>
    <property type="match status" value="1"/>
</dbReference>
<dbReference type="Pfam" id="PF11951">
    <property type="entry name" value="Fungal_trans_2"/>
    <property type="match status" value="1"/>
</dbReference>
<evidence type="ECO:0000313" key="3">
    <source>
        <dbReference type="EMBL" id="KAF2239942.1"/>
    </source>
</evidence>
<dbReference type="Gene3D" id="4.10.240.10">
    <property type="entry name" value="Zn(2)-C6 fungal-type DNA-binding domain"/>
    <property type="match status" value="1"/>
</dbReference>
<dbReference type="Proteomes" id="UP000800092">
    <property type="component" value="Unassembled WGS sequence"/>
</dbReference>
<dbReference type="InterPro" id="IPR036864">
    <property type="entry name" value="Zn2-C6_fun-type_DNA-bd_sf"/>
</dbReference>
<evidence type="ECO:0000313" key="4">
    <source>
        <dbReference type="Proteomes" id="UP000800092"/>
    </source>
</evidence>
<feature type="domain" description="Zn(2)-C6 fungal-type" evidence="2">
    <location>
        <begin position="14"/>
        <end position="44"/>
    </location>
</feature>
<dbReference type="OrthoDB" id="4937900at2759"/>
<proteinExistence type="predicted"/>
<dbReference type="InterPro" id="IPR053157">
    <property type="entry name" value="Sterol_Uptake_Regulator"/>
</dbReference>
<dbReference type="PROSITE" id="PS50048">
    <property type="entry name" value="ZN2_CY6_FUNGAL_2"/>
    <property type="match status" value="1"/>
</dbReference>
<organism evidence="3 4">
    <name type="scientific">Viridothelium virens</name>
    <name type="common">Speckled blister lichen</name>
    <name type="synonym">Trypethelium virens</name>
    <dbReference type="NCBI Taxonomy" id="1048519"/>
    <lineage>
        <taxon>Eukaryota</taxon>
        <taxon>Fungi</taxon>
        <taxon>Dikarya</taxon>
        <taxon>Ascomycota</taxon>
        <taxon>Pezizomycotina</taxon>
        <taxon>Dothideomycetes</taxon>
        <taxon>Dothideomycetes incertae sedis</taxon>
        <taxon>Trypetheliales</taxon>
        <taxon>Trypetheliaceae</taxon>
        <taxon>Viridothelium</taxon>
    </lineage>
</organism>
<dbReference type="InterPro" id="IPR001138">
    <property type="entry name" value="Zn2Cys6_DnaBD"/>
</dbReference>
<dbReference type="CDD" id="cd00067">
    <property type="entry name" value="GAL4"/>
    <property type="match status" value="1"/>
</dbReference>
<evidence type="ECO:0000259" key="2">
    <source>
        <dbReference type="PROSITE" id="PS50048"/>
    </source>
</evidence>
<dbReference type="SUPFAM" id="SSF57701">
    <property type="entry name" value="Zn2/Cys6 DNA-binding domain"/>
    <property type="match status" value="1"/>
</dbReference>
<dbReference type="PROSITE" id="PS00463">
    <property type="entry name" value="ZN2_CY6_FUNGAL_1"/>
    <property type="match status" value="1"/>
</dbReference>
<dbReference type="Pfam" id="PF00172">
    <property type="entry name" value="Zn_clus"/>
    <property type="match status" value="1"/>
</dbReference>
<gene>
    <name evidence="3" type="ORF">EV356DRAFT_527793</name>
</gene>
<dbReference type="AlphaFoldDB" id="A0A6A6HQ21"/>
<protein>
    <recommendedName>
        <fullName evidence="2">Zn(2)-C6 fungal-type domain-containing protein</fullName>
    </recommendedName>
</protein>
<evidence type="ECO:0000256" key="1">
    <source>
        <dbReference type="ARBA" id="ARBA00023242"/>
    </source>
</evidence>
<dbReference type="InterPro" id="IPR021858">
    <property type="entry name" value="Fun_TF"/>
</dbReference>
<dbReference type="EMBL" id="ML991771">
    <property type="protein sequence ID" value="KAF2239942.1"/>
    <property type="molecule type" value="Genomic_DNA"/>
</dbReference>
<keyword evidence="4" id="KW-1185">Reference proteome</keyword>
<dbReference type="GO" id="GO:0008270">
    <property type="term" value="F:zinc ion binding"/>
    <property type="evidence" value="ECO:0007669"/>
    <property type="project" value="InterPro"/>
</dbReference>
<dbReference type="PANTHER" id="PTHR47784:SF4">
    <property type="entry name" value="ZN(II)2CYS6 TRANSCRIPTION FACTOR (EUROFUNG)"/>
    <property type="match status" value="1"/>
</dbReference>
<name>A0A6A6HQ21_VIRVR</name>
<accession>A0A6A6HQ21</accession>
<sequence>MAPNRRPHKKSRQGCAECKRRHVKCDETRPTCVNCSIGGLRCSFRDQAPLPEALGPRSKAASQPAIPPKALTVAPSVQDCVPVAPVDQFQVNAHHMDLFSHFLLETCNSFGSDTTNVATFSRIIMRFAITTPYLMHESLALGALHLSHMRPNQRQYYRDEATRLQTYALSLFKCADSDITTDTSVPIFLFSSILGVHVLADVATTPGVNTECFLERFIFSMQIRRGIRAITRRSWDLLLESELQPILQAYQPSIQGRSIGSECDGLRELLRSTAVDASVLGTCQNAIDHLQRAFDENQFDAEHNVKTGVVLVWPAYVSEEYVDLLLARRPEALAILAYYGILLHSRRDQWFTCDSGEMLIRSVAAELGSAWDHWLAYPKSVITSNSANTSQPR</sequence>
<keyword evidence="1" id="KW-0539">Nucleus</keyword>
<dbReference type="GO" id="GO:0001228">
    <property type="term" value="F:DNA-binding transcription activator activity, RNA polymerase II-specific"/>
    <property type="evidence" value="ECO:0007669"/>
    <property type="project" value="TreeGrafter"/>
</dbReference>
<dbReference type="PANTHER" id="PTHR47784">
    <property type="entry name" value="STEROL UPTAKE CONTROL PROTEIN 2"/>
    <property type="match status" value="1"/>
</dbReference>
<reference evidence="3" key="1">
    <citation type="journal article" date="2020" name="Stud. Mycol.">
        <title>101 Dothideomycetes genomes: a test case for predicting lifestyles and emergence of pathogens.</title>
        <authorList>
            <person name="Haridas S."/>
            <person name="Albert R."/>
            <person name="Binder M."/>
            <person name="Bloem J."/>
            <person name="Labutti K."/>
            <person name="Salamov A."/>
            <person name="Andreopoulos B."/>
            <person name="Baker S."/>
            <person name="Barry K."/>
            <person name="Bills G."/>
            <person name="Bluhm B."/>
            <person name="Cannon C."/>
            <person name="Castanera R."/>
            <person name="Culley D."/>
            <person name="Daum C."/>
            <person name="Ezra D."/>
            <person name="Gonzalez J."/>
            <person name="Henrissat B."/>
            <person name="Kuo A."/>
            <person name="Liang C."/>
            <person name="Lipzen A."/>
            <person name="Lutzoni F."/>
            <person name="Magnuson J."/>
            <person name="Mondo S."/>
            <person name="Nolan M."/>
            <person name="Ohm R."/>
            <person name="Pangilinan J."/>
            <person name="Park H.-J."/>
            <person name="Ramirez L."/>
            <person name="Alfaro M."/>
            <person name="Sun H."/>
            <person name="Tritt A."/>
            <person name="Yoshinaga Y."/>
            <person name="Zwiers L.-H."/>
            <person name="Turgeon B."/>
            <person name="Goodwin S."/>
            <person name="Spatafora J."/>
            <person name="Crous P."/>
            <person name="Grigoriev I."/>
        </authorList>
    </citation>
    <scope>NUCLEOTIDE SEQUENCE</scope>
    <source>
        <strain evidence="3">Tuck. ex Michener</strain>
    </source>
</reference>